<name>A0ACC3NHF1_9PEZI</name>
<evidence type="ECO:0000313" key="2">
    <source>
        <dbReference type="Proteomes" id="UP001281147"/>
    </source>
</evidence>
<dbReference type="EMBL" id="JAUTXU010000044">
    <property type="protein sequence ID" value="KAK3716161.1"/>
    <property type="molecule type" value="Genomic_DNA"/>
</dbReference>
<accession>A0ACC3NHF1</accession>
<keyword evidence="2" id="KW-1185">Reference proteome</keyword>
<gene>
    <name evidence="1" type="ORF">LTR37_006606</name>
</gene>
<protein>
    <submittedName>
        <fullName evidence="1">Uncharacterized protein</fullName>
    </submittedName>
</protein>
<sequence>MFGAQTGGARPQWQQGVSQPGQRSGPPSAKKPKNNPIITYYAPPPGYRGPGQPPAPYQQPGWQQPPQPYAYGQPAYPGQPVQPYAPPPSFQQPYQQPYQQQYQQPYAQPQYPGYPANAYPQQPFYPPQTHGFPSHPQNVWQAPVPTPQTVPPQPWHSAAPTSHLSRHNSMSYQHTGADSIDTPFKREESSMSPDATFMDPDVNEPEDDFWSMSYYASHPHEINPKLSLGDIVWYPPLPTKRPLPPTFAKAELEAIFPRKESPSDDEAISDYFINAKRHEALLSVRQTEAWEESKHDPIFKELPAYSPELLTMSELMDKYKDRRNAEWSVRETTPSEAESEPDVNIEPSSDAGAGAMEIEGRYSMNDTAESDGGDDEFGVQDGGEEVDVLGNLEQAVHRTNSIASGHHSRRVSMESSTSQHQNRPRALLPVRDSAQDKLLAELGVTGSPKVVYETPGPAFGALPAGFGERTAQSSRHNSMTSTHGARPVPPGFGKGGAHANRQNSLTNSYGMPGVPPPPPPPMRSVRERSNSYDPWRTSGHTHSNGYHDQRRASNSSQHTAAGSDFNGSDQDRTPRPAMNRTDSRKRVYDDSDEGEANGRRRQEDDTTPKQRRKHPRVDDAYR</sequence>
<comment type="caution">
    <text evidence="1">The sequence shown here is derived from an EMBL/GenBank/DDBJ whole genome shotgun (WGS) entry which is preliminary data.</text>
</comment>
<proteinExistence type="predicted"/>
<organism evidence="1 2">
    <name type="scientific">Vermiconidia calcicola</name>
    <dbReference type="NCBI Taxonomy" id="1690605"/>
    <lineage>
        <taxon>Eukaryota</taxon>
        <taxon>Fungi</taxon>
        <taxon>Dikarya</taxon>
        <taxon>Ascomycota</taxon>
        <taxon>Pezizomycotina</taxon>
        <taxon>Dothideomycetes</taxon>
        <taxon>Dothideomycetidae</taxon>
        <taxon>Mycosphaerellales</taxon>
        <taxon>Extremaceae</taxon>
        <taxon>Vermiconidia</taxon>
    </lineage>
</organism>
<evidence type="ECO:0000313" key="1">
    <source>
        <dbReference type="EMBL" id="KAK3716161.1"/>
    </source>
</evidence>
<reference evidence="1" key="1">
    <citation type="submission" date="2023-07" db="EMBL/GenBank/DDBJ databases">
        <title>Black Yeasts Isolated from many extreme environments.</title>
        <authorList>
            <person name="Coleine C."/>
            <person name="Stajich J.E."/>
            <person name="Selbmann L."/>
        </authorList>
    </citation>
    <scope>NUCLEOTIDE SEQUENCE</scope>
    <source>
        <strain evidence="1">CCFEE 5714</strain>
    </source>
</reference>
<dbReference type="Proteomes" id="UP001281147">
    <property type="component" value="Unassembled WGS sequence"/>
</dbReference>